<keyword evidence="3" id="KW-1185">Reference proteome</keyword>
<proteinExistence type="predicted"/>
<dbReference type="AlphaFoldDB" id="A0A8A2V8X3"/>
<evidence type="ECO:0000313" key="2">
    <source>
        <dbReference type="EMBL" id="QSW97901.1"/>
    </source>
</evidence>
<dbReference type="Proteomes" id="UP000663203">
    <property type="component" value="Chromosome"/>
</dbReference>
<dbReference type="GeneID" id="63187793"/>
<evidence type="ECO:0000256" key="1">
    <source>
        <dbReference type="SAM" id="MobiDB-lite"/>
    </source>
</evidence>
<sequence>MTDANDERVDPERDADERRGGRECEVCGERVPAAVYREHLLKACPGR</sequence>
<reference evidence="2 3" key="1">
    <citation type="submission" date="2021-03" db="EMBL/GenBank/DDBJ databases">
        <title>Haloterrigena longa sp. nov. and Haloterrigena limicola sp. nov., extremely halophilic archaea isolated from a salt lake.</title>
        <authorList>
            <person name="Henglin C."/>
        </authorList>
    </citation>
    <scope>NUCLEOTIDE SEQUENCE [LARGE SCALE GENOMIC DNA]</scope>
    <source>
        <strain evidence="2 3">KZCA68</strain>
    </source>
</reference>
<gene>
    <name evidence="2" type="ORF">J0X25_10770</name>
</gene>
<dbReference type="EMBL" id="CP071462">
    <property type="protein sequence ID" value="QSW97901.1"/>
    <property type="molecule type" value="Genomic_DNA"/>
</dbReference>
<organism evidence="2 3">
    <name type="scientific">Haloterrigena alkaliphila</name>
    <dbReference type="NCBI Taxonomy" id="2816475"/>
    <lineage>
        <taxon>Archaea</taxon>
        <taxon>Methanobacteriati</taxon>
        <taxon>Methanobacteriota</taxon>
        <taxon>Stenosarchaea group</taxon>
        <taxon>Halobacteria</taxon>
        <taxon>Halobacteriales</taxon>
        <taxon>Natrialbaceae</taxon>
        <taxon>Haloterrigena</taxon>
    </lineage>
</organism>
<feature type="region of interest" description="Disordered" evidence="1">
    <location>
        <begin position="1"/>
        <end position="22"/>
    </location>
</feature>
<dbReference type="RefSeq" id="WP_207287520.1">
    <property type="nucleotide sequence ID" value="NZ_CP071462.1"/>
</dbReference>
<evidence type="ECO:0000313" key="3">
    <source>
        <dbReference type="Proteomes" id="UP000663203"/>
    </source>
</evidence>
<accession>A0A8A2V8X3</accession>
<name>A0A8A2V8X3_9EURY</name>
<protein>
    <submittedName>
        <fullName evidence="2">Uncharacterized protein</fullName>
    </submittedName>
</protein>
<dbReference type="KEGG" id="hakz:J0X25_10770"/>